<feature type="compositionally biased region" description="Acidic residues" evidence="1">
    <location>
        <begin position="442"/>
        <end position="458"/>
    </location>
</feature>
<feature type="compositionally biased region" description="Low complexity" evidence="1">
    <location>
        <begin position="380"/>
        <end position="401"/>
    </location>
</feature>
<feature type="compositionally biased region" description="Acidic residues" evidence="1">
    <location>
        <begin position="469"/>
        <end position="483"/>
    </location>
</feature>
<dbReference type="OrthoDB" id="8192083at2759"/>
<proteinExistence type="predicted"/>
<feature type="compositionally biased region" description="Basic and acidic residues" evidence="1">
    <location>
        <begin position="410"/>
        <end position="423"/>
    </location>
</feature>
<comment type="caution">
    <text evidence="2">The sequence shown here is derived from an EMBL/GenBank/DDBJ whole genome shotgun (WGS) entry which is preliminary data.</text>
</comment>
<feature type="compositionally biased region" description="Acidic residues" evidence="1">
    <location>
        <begin position="367"/>
        <end position="379"/>
    </location>
</feature>
<dbReference type="Proteomes" id="UP000466442">
    <property type="component" value="Unassembled WGS sequence"/>
</dbReference>
<evidence type="ECO:0000256" key="1">
    <source>
        <dbReference type="SAM" id="MobiDB-lite"/>
    </source>
</evidence>
<gene>
    <name evidence="2" type="ORF">GE061_006705</name>
</gene>
<dbReference type="EMBL" id="WIXP02000014">
    <property type="protein sequence ID" value="KAF6200402.1"/>
    <property type="molecule type" value="Genomic_DNA"/>
</dbReference>
<feature type="compositionally biased region" description="Gly residues" evidence="1">
    <location>
        <begin position="503"/>
        <end position="513"/>
    </location>
</feature>
<reference evidence="2" key="1">
    <citation type="journal article" date="2021" name="Mol. Ecol. Resour.">
        <title>Apolygus lucorum genome provides insights into omnivorousness and mesophyll feeding.</title>
        <authorList>
            <person name="Liu Y."/>
            <person name="Liu H."/>
            <person name="Wang H."/>
            <person name="Huang T."/>
            <person name="Liu B."/>
            <person name="Yang B."/>
            <person name="Yin L."/>
            <person name="Li B."/>
            <person name="Zhang Y."/>
            <person name="Zhang S."/>
            <person name="Jiang F."/>
            <person name="Zhang X."/>
            <person name="Ren Y."/>
            <person name="Wang B."/>
            <person name="Wang S."/>
            <person name="Lu Y."/>
            <person name="Wu K."/>
            <person name="Fan W."/>
            <person name="Wang G."/>
        </authorList>
    </citation>
    <scope>NUCLEOTIDE SEQUENCE</scope>
    <source>
        <strain evidence="2">12Hb</strain>
    </source>
</reference>
<feature type="region of interest" description="Disordered" evidence="1">
    <location>
        <begin position="340"/>
        <end position="515"/>
    </location>
</feature>
<sequence>MSPPSSDSGVRQLAKLKRSINVLIGDLERISKKGASALQNAADKPLFMGMFTTVDTTLQRLREEWDKAIDVTEVYSIDPPFPTQADDALLTTALNHYDLCQSYHLQLMPQPQAQLLDVSMNSSSMLQPAPKARTILPKIQIKRFSGKMERRKLEEWNESEMGAIILDSEDEDVEDFVEFEEGEDFESDYEILFEDFFIDDEELLVRVCCVLPPTFTYPLTVFNPHFLSSFLCSSGAAGPPFFVDSCFCHITKMRNGIAVVCLCAVAVMVGAHPLDNNHERIARQANTNEVTSSNPLSREKRTIGILRDLFPNFSRIIDNKIQQLTRIIFRIVGRLVLNGGGGGGGGGGNSDDDERRISITLPTYPPDELEDEDEDEESTDSASEATSDSESTASTTTTTASPSGDENDVAESKKNEVRIKREAPAAPAVAPAADAAGANASEEGETVEEEDLDSEATGDNEVAGAGDAESSEVEEEEEEEANPEDPRNKRFLNFNLGATASENGGGGSAGGSGNFLFDIIRRSADRAARMAGTVYRVLAGTDDAGLPTYDATENAARSVRNKTQK</sequence>
<evidence type="ECO:0000313" key="3">
    <source>
        <dbReference type="Proteomes" id="UP000466442"/>
    </source>
</evidence>
<dbReference type="AlphaFoldDB" id="A0A8S9WUJ9"/>
<keyword evidence="3" id="KW-1185">Reference proteome</keyword>
<accession>A0A8S9WUJ9</accession>
<feature type="compositionally biased region" description="Low complexity" evidence="1">
    <location>
        <begin position="424"/>
        <end position="441"/>
    </location>
</feature>
<organism evidence="2 3">
    <name type="scientific">Apolygus lucorum</name>
    <name type="common">Small green plant bug</name>
    <name type="synonym">Lygocoris lucorum</name>
    <dbReference type="NCBI Taxonomy" id="248454"/>
    <lineage>
        <taxon>Eukaryota</taxon>
        <taxon>Metazoa</taxon>
        <taxon>Ecdysozoa</taxon>
        <taxon>Arthropoda</taxon>
        <taxon>Hexapoda</taxon>
        <taxon>Insecta</taxon>
        <taxon>Pterygota</taxon>
        <taxon>Neoptera</taxon>
        <taxon>Paraneoptera</taxon>
        <taxon>Hemiptera</taxon>
        <taxon>Heteroptera</taxon>
        <taxon>Panheteroptera</taxon>
        <taxon>Cimicomorpha</taxon>
        <taxon>Miridae</taxon>
        <taxon>Mirini</taxon>
        <taxon>Apolygus</taxon>
    </lineage>
</organism>
<feature type="compositionally biased region" description="Gly residues" evidence="1">
    <location>
        <begin position="340"/>
        <end position="349"/>
    </location>
</feature>
<name>A0A8S9WUJ9_APOLU</name>
<feature type="region of interest" description="Disordered" evidence="1">
    <location>
        <begin position="543"/>
        <end position="565"/>
    </location>
</feature>
<protein>
    <submittedName>
        <fullName evidence="2">Uncharacterized protein</fullName>
    </submittedName>
</protein>
<evidence type="ECO:0000313" key="2">
    <source>
        <dbReference type="EMBL" id="KAF6200402.1"/>
    </source>
</evidence>